<comment type="similarity">
    <text evidence="5">Belongs to the COX19 family.</text>
</comment>
<keyword evidence="2" id="KW-0963">Cytoplasm</keyword>
<dbReference type="GO" id="GO:0033617">
    <property type="term" value="P:mitochondrial respiratory chain complex IV assembly"/>
    <property type="evidence" value="ECO:0007669"/>
    <property type="project" value="TreeGrafter"/>
</dbReference>
<dbReference type="Proteomes" id="UP000754883">
    <property type="component" value="Unassembled WGS sequence"/>
</dbReference>
<protein>
    <recommendedName>
        <fullName evidence="9">Cytochrome c oxidase assembly protein COX19</fullName>
    </recommendedName>
</protein>
<dbReference type="PANTHER" id="PTHR21107">
    <property type="entry name" value="CYTOCHROME C OXIDASE ASSEMBLY PROTEIN COX19"/>
    <property type="match status" value="1"/>
</dbReference>
<gene>
    <name evidence="7" type="ORF">CBYS24578_00001203</name>
</gene>
<keyword evidence="8" id="KW-1185">Reference proteome</keyword>
<comment type="subcellular location">
    <subcellularLocation>
        <location evidence="1">Cytoplasm</location>
    </subcellularLocation>
</comment>
<dbReference type="EMBL" id="CABFNO020001560">
    <property type="protein sequence ID" value="CAH0000990.1"/>
    <property type="molecule type" value="Genomic_DNA"/>
</dbReference>
<dbReference type="OrthoDB" id="268594at2759"/>
<organism evidence="7 8">
    <name type="scientific">Clonostachys byssicola</name>
    <dbReference type="NCBI Taxonomy" id="160290"/>
    <lineage>
        <taxon>Eukaryota</taxon>
        <taxon>Fungi</taxon>
        <taxon>Dikarya</taxon>
        <taxon>Ascomycota</taxon>
        <taxon>Pezizomycotina</taxon>
        <taxon>Sordariomycetes</taxon>
        <taxon>Hypocreomycetidae</taxon>
        <taxon>Hypocreales</taxon>
        <taxon>Bionectriaceae</taxon>
        <taxon>Clonostachys</taxon>
    </lineage>
</organism>
<feature type="region of interest" description="Disordered" evidence="6">
    <location>
        <begin position="79"/>
        <end position="111"/>
    </location>
</feature>
<reference evidence="7" key="1">
    <citation type="submission" date="2021-10" db="EMBL/GenBank/DDBJ databases">
        <authorList>
            <person name="Piombo E."/>
        </authorList>
    </citation>
    <scope>NUCLEOTIDE SEQUENCE</scope>
</reference>
<evidence type="ECO:0000256" key="2">
    <source>
        <dbReference type="ARBA" id="ARBA00022490"/>
    </source>
</evidence>
<feature type="region of interest" description="Disordered" evidence="6">
    <location>
        <begin position="1"/>
        <end position="28"/>
    </location>
</feature>
<evidence type="ECO:0000256" key="6">
    <source>
        <dbReference type="SAM" id="MobiDB-lite"/>
    </source>
</evidence>
<evidence type="ECO:0000256" key="1">
    <source>
        <dbReference type="ARBA" id="ARBA00004496"/>
    </source>
</evidence>
<evidence type="ECO:0008006" key="9">
    <source>
        <dbReference type="Google" id="ProtNLM"/>
    </source>
</evidence>
<accession>A0A9N9YC33</accession>
<dbReference type="InterPro" id="IPR051383">
    <property type="entry name" value="COX19"/>
</dbReference>
<evidence type="ECO:0000256" key="3">
    <source>
        <dbReference type="ARBA" id="ARBA00023157"/>
    </source>
</evidence>
<proteinExistence type="inferred from homology"/>
<evidence type="ECO:0000313" key="8">
    <source>
        <dbReference type="Proteomes" id="UP000754883"/>
    </source>
</evidence>
<sequence>MSSFGSPGLRPPTKPTPPQRGSFPLDHDGECRGIMKDYLACIKKVRGVNEDECRGLAKSYLSCRMDRNLMAKDEFKNLGFQDAPEGNGSQQKPSAQLAKADQAGDSRTGSS</sequence>
<dbReference type="AlphaFoldDB" id="A0A9N9YC33"/>
<evidence type="ECO:0000256" key="5">
    <source>
        <dbReference type="ARBA" id="ARBA00038223"/>
    </source>
</evidence>
<dbReference type="PANTHER" id="PTHR21107:SF2">
    <property type="entry name" value="CYTOCHROME C OXIDASE ASSEMBLY PROTEIN COX19"/>
    <property type="match status" value="1"/>
</dbReference>
<dbReference type="GO" id="GO:0005758">
    <property type="term" value="C:mitochondrial intermembrane space"/>
    <property type="evidence" value="ECO:0007669"/>
    <property type="project" value="TreeGrafter"/>
</dbReference>
<evidence type="ECO:0000256" key="4">
    <source>
        <dbReference type="ARBA" id="ARBA00037279"/>
    </source>
</evidence>
<feature type="compositionally biased region" description="Pro residues" evidence="6">
    <location>
        <begin position="9"/>
        <end position="18"/>
    </location>
</feature>
<name>A0A9N9YC33_9HYPO</name>
<keyword evidence="3" id="KW-1015">Disulfide bond</keyword>
<comment type="caution">
    <text evidence="7">The sequence shown here is derived from an EMBL/GenBank/DDBJ whole genome shotgun (WGS) entry which is preliminary data.</text>
</comment>
<comment type="function">
    <text evidence="4">Required for the assembly of mitochondrial cytochrome c oxidase.</text>
</comment>
<evidence type="ECO:0000313" key="7">
    <source>
        <dbReference type="EMBL" id="CAH0000990.1"/>
    </source>
</evidence>